<proteinExistence type="inferred from homology"/>
<keyword evidence="7" id="KW-1185">Reference proteome</keyword>
<dbReference type="AlphaFoldDB" id="F6BHZ7"/>
<organism evidence="6 7">
    <name type="scientific">Thermoanaerobacterium xylanolyticum (strain ATCC 49914 / DSM 7097 / LX-11)</name>
    <dbReference type="NCBI Taxonomy" id="858215"/>
    <lineage>
        <taxon>Bacteria</taxon>
        <taxon>Bacillati</taxon>
        <taxon>Bacillota</taxon>
        <taxon>Clostridia</taxon>
        <taxon>Thermoanaerobacterales</taxon>
        <taxon>Thermoanaerobacteraceae</taxon>
        <taxon>Thermoanaerobacterium</taxon>
    </lineage>
</organism>
<dbReference type="InterPro" id="IPR006061">
    <property type="entry name" value="SBP_1_CS"/>
</dbReference>
<comment type="similarity">
    <text evidence="1">Belongs to the bacterial solute-binding protein 1 family.</text>
</comment>
<reference evidence="6" key="1">
    <citation type="submission" date="2011-05" db="EMBL/GenBank/DDBJ databases">
        <title>Complete sequence of Thermoanaerobacterium xylanolyticum LX-11.</title>
        <authorList>
            <consortium name="US DOE Joint Genome Institute"/>
            <person name="Lucas S."/>
            <person name="Han J."/>
            <person name="Lapidus A."/>
            <person name="Cheng J.-F."/>
            <person name="Goodwin L."/>
            <person name="Pitluck S."/>
            <person name="Peters L."/>
            <person name="Mikhailova N."/>
            <person name="Lu M."/>
            <person name="Han C."/>
            <person name="Tapia R."/>
            <person name="Land M."/>
            <person name="Hauser L."/>
            <person name="Kyrpides N."/>
            <person name="Ivanova N."/>
            <person name="Pagani I."/>
            <person name="Hemme C."/>
            <person name="Woyke T."/>
        </authorList>
    </citation>
    <scope>NUCLEOTIDE SEQUENCE</scope>
    <source>
        <strain evidence="6">LX-11</strain>
    </source>
</reference>
<dbReference type="RefSeq" id="WP_013787416.1">
    <property type="nucleotide sequence ID" value="NC_015555.1"/>
</dbReference>
<sequence>MRKTSKVIALLLVLLMSFSVMLTGCGNSTKSDQSKTSENSSTQNKTETTSQPVTLDIFQFKVEIKDALQNAINTYMKENPNVKINLETVGGGQDYGAALKAKFNSGSEPAIYNVGGPQDVATWKPKLADLSDTKAAKAALPGTLTGVTQDGKIYGLPFDLEGYGLIYNKQIFSKAGIDPSSIKTFDALVNAVKTLDSKKKELGIDAVFAFPAKETWVTGLHLSNAFLSPEFDGDVMKAFNAKTVEFKYGDAMKQMIDLQNKYSVQPTASLDYSTQVEKLFGTGKVAMIQQGNWVYPTLESLDKNFAQNDIGMLPYPVPGYKEDSYPEGVPMYWAVNSDKPADVQKAAKDFLDWLYTSDEGKQIVTQQFKFVPAYTGYNSNSISDPLGMQLFVAASQGKTYGWVFMGYPNNWGQNVLGADIQLYVNGSLTWDKVISHAKQAWADARK</sequence>
<dbReference type="PANTHER" id="PTHR43649:SF34">
    <property type="entry name" value="ABC TRANSPORTER PERIPLASMIC-BINDING PROTEIN YCJN-RELATED"/>
    <property type="match status" value="1"/>
</dbReference>
<dbReference type="HOGENOM" id="CLU_031285_12_3_9"/>
<feature type="signal peptide" evidence="5">
    <location>
        <begin position="1"/>
        <end position="22"/>
    </location>
</feature>
<keyword evidence="3 5" id="KW-0732">Signal</keyword>
<name>F6BHZ7_THEXL</name>
<dbReference type="SUPFAM" id="SSF53850">
    <property type="entry name" value="Periplasmic binding protein-like II"/>
    <property type="match status" value="1"/>
</dbReference>
<dbReference type="PANTHER" id="PTHR43649">
    <property type="entry name" value="ARABINOSE-BINDING PROTEIN-RELATED"/>
    <property type="match status" value="1"/>
</dbReference>
<evidence type="ECO:0000313" key="7">
    <source>
        <dbReference type="Proteomes" id="UP000007239"/>
    </source>
</evidence>
<dbReference type="PROSITE" id="PS01037">
    <property type="entry name" value="SBP_BACTERIAL_1"/>
    <property type="match status" value="1"/>
</dbReference>
<evidence type="ECO:0000313" key="6">
    <source>
        <dbReference type="EMBL" id="AEF16666.1"/>
    </source>
</evidence>
<gene>
    <name evidence="6" type="ordered locus">Thexy_0615</name>
</gene>
<dbReference type="InterPro" id="IPR050490">
    <property type="entry name" value="Bact_solute-bd_prot1"/>
</dbReference>
<feature type="chain" id="PRO_5039711811" evidence="5">
    <location>
        <begin position="23"/>
        <end position="446"/>
    </location>
</feature>
<protein>
    <submittedName>
        <fullName evidence="6">Extracellular solute-binding protein family 1</fullName>
    </submittedName>
</protein>
<dbReference type="PROSITE" id="PS51257">
    <property type="entry name" value="PROKAR_LIPOPROTEIN"/>
    <property type="match status" value="1"/>
</dbReference>
<dbReference type="GO" id="GO:0055085">
    <property type="term" value="P:transmembrane transport"/>
    <property type="evidence" value="ECO:0007669"/>
    <property type="project" value="InterPro"/>
</dbReference>
<evidence type="ECO:0000256" key="2">
    <source>
        <dbReference type="ARBA" id="ARBA00022448"/>
    </source>
</evidence>
<evidence type="ECO:0000256" key="4">
    <source>
        <dbReference type="SAM" id="MobiDB-lite"/>
    </source>
</evidence>
<dbReference type="eggNOG" id="COG1653">
    <property type="taxonomic scope" value="Bacteria"/>
</dbReference>
<keyword evidence="2" id="KW-0813">Transport</keyword>
<dbReference type="KEGG" id="txy:Thexy_0615"/>
<dbReference type="InterPro" id="IPR006059">
    <property type="entry name" value="SBP"/>
</dbReference>
<dbReference type="Pfam" id="PF01547">
    <property type="entry name" value="SBP_bac_1"/>
    <property type="match status" value="1"/>
</dbReference>
<feature type="region of interest" description="Disordered" evidence="4">
    <location>
        <begin position="28"/>
        <end position="48"/>
    </location>
</feature>
<dbReference type="Gene3D" id="3.40.190.10">
    <property type="entry name" value="Periplasmic binding protein-like II"/>
    <property type="match status" value="2"/>
</dbReference>
<evidence type="ECO:0000256" key="3">
    <source>
        <dbReference type="ARBA" id="ARBA00022729"/>
    </source>
</evidence>
<accession>F6BHZ7</accession>
<dbReference type="Proteomes" id="UP000007239">
    <property type="component" value="Chromosome"/>
</dbReference>
<evidence type="ECO:0000256" key="1">
    <source>
        <dbReference type="ARBA" id="ARBA00008520"/>
    </source>
</evidence>
<dbReference type="EMBL" id="CP002739">
    <property type="protein sequence ID" value="AEF16666.1"/>
    <property type="molecule type" value="Genomic_DNA"/>
</dbReference>
<dbReference type="STRING" id="858215.Thexy_0615"/>
<evidence type="ECO:0000256" key="5">
    <source>
        <dbReference type="SAM" id="SignalP"/>
    </source>
</evidence>